<evidence type="ECO:0000313" key="4">
    <source>
        <dbReference type="Proteomes" id="UP000664169"/>
    </source>
</evidence>
<feature type="compositionally biased region" description="Basic and acidic residues" evidence="1">
    <location>
        <begin position="19"/>
        <end position="28"/>
    </location>
</feature>
<protein>
    <submittedName>
        <fullName evidence="3">Uncharacterized protein</fullName>
    </submittedName>
</protein>
<dbReference type="AlphaFoldDB" id="A0A8H3FJF0"/>
<organism evidence="3 4">
    <name type="scientific">Gomphillus americanus</name>
    <dbReference type="NCBI Taxonomy" id="1940652"/>
    <lineage>
        <taxon>Eukaryota</taxon>
        <taxon>Fungi</taxon>
        <taxon>Dikarya</taxon>
        <taxon>Ascomycota</taxon>
        <taxon>Pezizomycotina</taxon>
        <taxon>Lecanoromycetes</taxon>
        <taxon>OSLEUM clade</taxon>
        <taxon>Ostropomycetidae</taxon>
        <taxon>Ostropales</taxon>
        <taxon>Graphidaceae</taxon>
        <taxon>Gomphilloideae</taxon>
        <taxon>Gomphillus</taxon>
    </lineage>
</organism>
<evidence type="ECO:0000256" key="2">
    <source>
        <dbReference type="SAM" id="Phobius"/>
    </source>
</evidence>
<gene>
    <name evidence="3" type="ORF">GOMPHAMPRED_003475</name>
</gene>
<name>A0A8H3FJF0_9LECA</name>
<dbReference type="Proteomes" id="UP000664169">
    <property type="component" value="Unassembled WGS sequence"/>
</dbReference>
<keyword evidence="2" id="KW-0812">Transmembrane</keyword>
<keyword evidence="2" id="KW-1133">Transmembrane helix</keyword>
<feature type="compositionally biased region" description="Polar residues" evidence="1">
    <location>
        <begin position="36"/>
        <end position="48"/>
    </location>
</feature>
<dbReference type="EMBL" id="CAJPDQ010000020">
    <property type="protein sequence ID" value="CAF9923882.1"/>
    <property type="molecule type" value="Genomic_DNA"/>
</dbReference>
<reference evidence="3" key="1">
    <citation type="submission" date="2021-03" db="EMBL/GenBank/DDBJ databases">
        <authorList>
            <person name="Tagirdzhanova G."/>
        </authorList>
    </citation>
    <scope>NUCLEOTIDE SEQUENCE</scope>
</reference>
<keyword evidence="4" id="KW-1185">Reference proteome</keyword>
<comment type="caution">
    <text evidence="3">The sequence shown here is derived from an EMBL/GenBank/DDBJ whole genome shotgun (WGS) entry which is preliminary data.</text>
</comment>
<proteinExistence type="predicted"/>
<evidence type="ECO:0000313" key="3">
    <source>
        <dbReference type="EMBL" id="CAF9923882.1"/>
    </source>
</evidence>
<feature type="compositionally biased region" description="Polar residues" evidence="1">
    <location>
        <begin position="59"/>
        <end position="71"/>
    </location>
</feature>
<sequence>MGDDFRLPAGSTFPSTSESSDRPRRRSIDTPALKLDTSSITSGTTVNVNAFPPPPKGTVHTQTKVNAKPSPTKNALAISGTVVPSQNANNEETTPVMQSMFPRFDPASRISQQDYAPNLVGIPSTASSKPAPYTPSLYSQPRSPPAAVIAADPWTTSRISPRNHQSPAFQALAVNSSNLSSPEQLLDLWTIALGQESPEALPKYNLGLKCNSSKHNHESISLTSSSADFYTIKATGTSMTITRKHPLNSQTGITIATPHFETPTTTSPTVAVFFPSMAENQAVAEARQVALNSQLSEKDAMTLQAKTIESTRRAEAGALLWDSDSSSYYFTLPPTKEQSATDMSTPFPIEYIPGESVRFMGRSSRPILTLDLTDCSLVIETTTISSLSASSHTLDILLSGILTLVLHLHRIDGVFSEPRMVAPYFAPPPKSVRGGKAISSRSLTPKPKRSQASSQPGVPWLSRLNPLANRKQTPHPLDSVYFLDHTNSALTFDKDLERGSDSDSVIMPGHRIPPMTTPPIAPGGIAPELRGSNTGVDLSKFQAFDLKDPDLGGGTKAALRILYWAFSVIVWILGVIIGVLAAGIVAFGSCLGGGSGSREG</sequence>
<dbReference type="OrthoDB" id="5383338at2759"/>
<evidence type="ECO:0000256" key="1">
    <source>
        <dbReference type="SAM" id="MobiDB-lite"/>
    </source>
</evidence>
<feature type="transmembrane region" description="Helical" evidence="2">
    <location>
        <begin position="561"/>
        <end position="588"/>
    </location>
</feature>
<keyword evidence="2" id="KW-0472">Membrane</keyword>
<accession>A0A8H3FJF0</accession>
<feature type="region of interest" description="Disordered" evidence="1">
    <location>
        <begin position="1"/>
        <end position="71"/>
    </location>
</feature>
<feature type="region of interest" description="Disordered" evidence="1">
    <location>
        <begin position="431"/>
        <end position="462"/>
    </location>
</feature>
<feature type="region of interest" description="Disordered" evidence="1">
    <location>
        <begin position="122"/>
        <end position="144"/>
    </location>
</feature>